<keyword evidence="11" id="KW-1185">Reference proteome</keyword>
<keyword evidence="5" id="KW-0547">Nucleotide-binding</keyword>
<dbReference type="InterPro" id="IPR003439">
    <property type="entry name" value="ABC_transporter-like_ATP-bd"/>
</dbReference>
<dbReference type="PANTHER" id="PTHR43790:SF1">
    <property type="entry name" value="XYLOSE IMPORT ATP-BINDING PROTEIN XYLG"/>
    <property type="match status" value="1"/>
</dbReference>
<evidence type="ECO:0000256" key="2">
    <source>
        <dbReference type="ARBA" id="ARBA00022475"/>
    </source>
</evidence>
<organism evidence="10 11">
    <name type="scientific">Mycoplasmoides fastidiosum</name>
    <dbReference type="NCBI Taxonomy" id="92758"/>
    <lineage>
        <taxon>Bacteria</taxon>
        <taxon>Bacillati</taxon>
        <taxon>Mycoplasmatota</taxon>
        <taxon>Mycoplasmoidales</taxon>
        <taxon>Mycoplasmoidaceae</taxon>
        <taxon>Mycoplasmoides</taxon>
    </lineage>
</organism>
<dbReference type="Pfam" id="PF00005">
    <property type="entry name" value="ABC_tran"/>
    <property type="match status" value="2"/>
</dbReference>
<evidence type="ECO:0000256" key="7">
    <source>
        <dbReference type="ARBA" id="ARBA00022967"/>
    </source>
</evidence>
<sequence length="511" mass="56992">MQTENILELHKITKKFGPVIALNDVSFVLPKGKIISIVGENGAGKSTLLKTISGVYPYGSYDGAVMFDQKWTNFKNVKDSEKAGIAIIHQELSISPYLSIYENVYLGNLKTIGPIVNWNSMIRSAKKYLDMVGFPKIDLETKAVDLSVANQQLIEIAKALSKNAKLIIFDEPTSSLNDRESFLLLDTMKQLRDEHNITCVFVSHKLKEVEYVSDEVIVIRDGKFISQYSNSKENPISEDRLIKDIVGRELSNKFPPRGEPNIGEPILKLDNFTVVEKDNNKVVVNNASIVLNQGEILGISGLVGSGRSELFLSMFGNSYGVRKSGRITYKNKEVNFKLPADAIKAKIMYASEDRKNLGLIQKFSIHRNIGDASIHLYSNLFNVVNENRLIKTSQRLKEEVNIKTQNIENEMGSLSGGNQQKVLIAKALATEFDVLIIDEPTKGIDVGSKFEIYNIIIKLAQSGKSIIVISSELEELLGITDRIYVMNQGKVKGQILTKEATQEKIMQIAIT</sequence>
<proteinExistence type="predicted"/>
<keyword evidence="2" id="KW-1003">Cell membrane</keyword>
<evidence type="ECO:0000256" key="6">
    <source>
        <dbReference type="ARBA" id="ARBA00022840"/>
    </source>
</evidence>
<comment type="caution">
    <text evidence="10">The sequence shown here is derived from an EMBL/GenBank/DDBJ whole genome shotgun (WGS) entry which is preliminary data.</text>
</comment>
<evidence type="ECO:0000256" key="5">
    <source>
        <dbReference type="ARBA" id="ARBA00022741"/>
    </source>
</evidence>
<feature type="domain" description="ABC transporter" evidence="9">
    <location>
        <begin position="7"/>
        <end position="246"/>
    </location>
</feature>
<reference evidence="10" key="1">
    <citation type="submission" date="2023-07" db="EMBL/GenBank/DDBJ databases">
        <title>Genomic Encyclopedia of Type Strains, Phase IV (KMG-IV): sequencing the most valuable type-strain genomes for metagenomic binning, comparative biology and taxonomic classification.</title>
        <authorList>
            <person name="Goeker M."/>
        </authorList>
    </citation>
    <scope>NUCLEOTIDE SEQUENCE [LARGE SCALE GENOMIC DNA]</scope>
    <source>
        <strain evidence="10">DSM 21204</strain>
    </source>
</reference>
<dbReference type="Proteomes" id="UP001240643">
    <property type="component" value="Unassembled WGS sequence"/>
</dbReference>
<evidence type="ECO:0000313" key="10">
    <source>
        <dbReference type="EMBL" id="MDQ0513656.1"/>
    </source>
</evidence>
<dbReference type="EMBL" id="JAUSWO010000001">
    <property type="protein sequence ID" value="MDQ0513656.1"/>
    <property type="molecule type" value="Genomic_DNA"/>
</dbReference>
<dbReference type="PROSITE" id="PS50893">
    <property type="entry name" value="ABC_TRANSPORTER_2"/>
    <property type="match status" value="2"/>
</dbReference>
<keyword evidence="1" id="KW-0813">Transport</keyword>
<dbReference type="Gene3D" id="3.40.50.300">
    <property type="entry name" value="P-loop containing nucleotide triphosphate hydrolases"/>
    <property type="match status" value="2"/>
</dbReference>
<evidence type="ECO:0000256" key="4">
    <source>
        <dbReference type="ARBA" id="ARBA00022737"/>
    </source>
</evidence>
<name>A0ABU0LY67_9BACT</name>
<dbReference type="RefSeq" id="WP_256547649.1">
    <property type="nucleotide sequence ID" value="NZ_CP101809.1"/>
</dbReference>
<dbReference type="PROSITE" id="PS00211">
    <property type="entry name" value="ABC_TRANSPORTER_1"/>
    <property type="match status" value="1"/>
</dbReference>
<evidence type="ECO:0000256" key="1">
    <source>
        <dbReference type="ARBA" id="ARBA00022448"/>
    </source>
</evidence>
<keyword evidence="6" id="KW-0067">ATP-binding</keyword>
<accession>A0ABU0LY67</accession>
<keyword evidence="3 10" id="KW-0762">Sugar transport</keyword>
<evidence type="ECO:0000256" key="8">
    <source>
        <dbReference type="ARBA" id="ARBA00023136"/>
    </source>
</evidence>
<feature type="domain" description="ABC transporter" evidence="9">
    <location>
        <begin position="267"/>
        <end position="508"/>
    </location>
</feature>
<keyword evidence="8" id="KW-0472">Membrane</keyword>
<keyword evidence="7" id="KW-1278">Translocase</keyword>
<evidence type="ECO:0000259" key="9">
    <source>
        <dbReference type="PROSITE" id="PS50893"/>
    </source>
</evidence>
<dbReference type="SUPFAM" id="SSF52540">
    <property type="entry name" value="P-loop containing nucleoside triphosphate hydrolases"/>
    <property type="match status" value="2"/>
</dbReference>
<evidence type="ECO:0000313" key="11">
    <source>
        <dbReference type="Proteomes" id="UP001240643"/>
    </source>
</evidence>
<dbReference type="InterPro" id="IPR017871">
    <property type="entry name" value="ABC_transporter-like_CS"/>
</dbReference>
<gene>
    <name evidence="10" type="ORF">J2Z62_000094</name>
</gene>
<evidence type="ECO:0000256" key="3">
    <source>
        <dbReference type="ARBA" id="ARBA00022597"/>
    </source>
</evidence>
<dbReference type="InterPro" id="IPR027417">
    <property type="entry name" value="P-loop_NTPase"/>
</dbReference>
<keyword evidence="4" id="KW-0677">Repeat</keyword>
<dbReference type="InterPro" id="IPR003593">
    <property type="entry name" value="AAA+_ATPase"/>
</dbReference>
<dbReference type="SMART" id="SM00382">
    <property type="entry name" value="AAA"/>
    <property type="match status" value="2"/>
</dbReference>
<dbReference type="InterPro" id="IPR050107">
    <property type="entry name" value="ABC_carbohydrate_import_ATPase"/>
</dbReference>
<dbReference type="CDD" id="cd03215">
    <property type="entry name" value="ABC_Carb_Monos_II"/>
    <property type="match status" value="1"/>
</dbReference>
<dbReference type="PANTHER" id="PTHR43790">
    <property type="entry name" value="CARBOHYDRATE TRANSPORT ATP-BINDING PROTEIN MG119-RELATED"/>
    <property type="match status" value="1"/>
</dbReference>
<dbReference type="CDD" id="cd03216">
    <property type="entry name" value="ABC_Carb_Monos_I"/>
    <property type="match status" value="1"/>
</dbReference>
<protein>
    <submittedName>
        <fullName evidence="10">ABC-type sugar transport system ATPase subunit</fullName>
    </submittedName>
</protein>